<dbReference type="Ensembl" id="ENSVURT00010003414.1">
    <property type="protein sequence ID" value="ENSVURP00010003015.1"/>
    <property type="gene ID" value="ENSVURG00010002438.1"/>
</dbReference>
<keyword evidence="3" id="KW-1185">Reference proteome</keyword>
<sequence length="93" mass="10290">MCKGLAALPATCLRSAKDMKHRLGFLLQKTDSCDQNSSHSKKDKASSSQRVSHEEVKKWAESLENLISHDCEPGFLYTGGDQPEHVGAYNNLL</sequence>
<dbReference type="Gene3D" id="1.10.196.10">
    <property type="match status" value="1"/>
</dbReference>
<dbReference type="GeneID" id="114047497"/>
<reference evidence="3" key="1">
    <citation type="submission" date="2018-12" db="EMBL/GenBank/DDBJ databases">
        <authorList>
            <person name="Yazar S."/>
        </authorList>
    </citation>
    <scope>NUCLEOTIDE SEQUENCE [LARGE SCALE GENOMIC DNA]</scope>
</reference>
<dbReference type="CTD" id="5999"/>
<proteinExistence type="predicted"/>
<dbReference type="AlphaFoldDB" id="A0A4X2K1C4"/>
<evidence type="ECO:0000313" key="2">
    <source>
        <dbReference type="Ensembl" id="ENSVURP00010003015.1"/>
    </source>
</evidence>
<dbReference type="InterPro" id="IPR024066">
    <property type="entry name" value="RGS_subdom1/3"/>
</dbReference>
<dbReference type="Proteomes" id="UP000314987">
    <property type="component" value="Unassembled WGS sequence"/>
</dbReference>
<feature type="region of interest" description="Disordered" evidence="1">
    <location>
        <begin position="32"/>
        <end position="53"/>
    </location>
</feature>
<reference evidence="2" key="3">
    <citation type="submission" date="2025-09" db="UniProtKB">
        <authorList>
            <consortium name="Ensembl"/>
        </authorList>
    </citation>
    <scope>IDENTIFICATION</scope>
</reference>
<organism evidence="2 3">
    <name type="scientific">Vombatus ursinus</name>
    <name type="common">Common wombat</name>
    <dbReference type="NCBI Taxonomy" id="29139"/>
    <lineage>
        <taxon>Eukaryota</taxon>
        <taxon>Metazoa</taxon>
        <taxon>Chordata</taxon>
        <taxon>Craniata</taxon>
        <taxon>Vertebrata</taxon>
        <taxon>Euteleostomi</taxon>
        <taxon>Mammalia</taxon>
        <taxon>Metatheria</taxon>
        <taxon>Diprotodontia</taxon>
        <taxon>Vombatidae</taxon>
        <taxon>Vombatus</taxon>
    </lineage>
</organism>
<evidence type="ECO:0000256" key="1">
    <source>
        <dbReference type="SAM" id="MobiDB-lite"/>
    </source>
</evidence>
<name>A0A4X2K1C4_VOMUR</name>
<dbReference type="GeneTree" id="ENSGT00940000159036"/>
<protein>
    <submittedName>
        <fullName evidence="2">Regulator of G protein signaling 4</fullName>
    </submittedName>
</protein>
<reference evidence="2" key="2">
    <citation type="submission" date="2025-08" db="UniProtKB">
        <authorList>
            <consortium name="Ensembl"/>
        </authorList>
    </citation>
    <scope>IDENTIFICATION</scope>
</reference>
<evidence type="ECO:0000313" key="3">
    <source>
        <dbReference type="Proteomes" id="UP000314987"/>
    </source>
</evidence>
<accession>A0A4X2K1C4</accession>
<gene>
    <name evidence="2" type="primary">RGS4</name>
</gene>
<dbReference type="RefSeq" id="XP_027724137.1">
    <property type="nucleotide sequence ID" value="XM_027868336.1"/>
</dbReference>